<comment type="caution">
    <text evidence="2">The sequence shown here is derived from an EMBL/GenBank/DDBJ whole genome shotgun (WGS) entry which is preliminary data.</text>
</comment>
<dbReference type="OrthoDB" id="5236983at2759"/>
<evidence type="ECO:0000259" key="1">
    <source>
        <dbReference type="Pfam" id="PF10263"/>
    </source>
</evidence>
<accession>A0A420HV26</accession>
<evidence type="ECO:0000313" key="3">
    <source>
        <dbReference type="Proteomes" id="UP000286134"/>
    </source>
</evidence>
<reference evidence="2 3" key="1">
    <citation type="journal article" date="2018" name="BMC Genomics">
        <title>Comparative genome analyses reveal sequence features reflecting distinct modes of host-adaptation between dicot and monocot powdery mildew.</title>
        <authorList>
            <person name="Wu Y."/>
            <person name="Ma X."/>
            <person name="Pan Z."/>
            <person name="Kale S.D."/>
            <person name="Song Y."/>
            <person name="King H."/>
            <person name="Zhang Q."/>
            <person name="Presley C."/>
            <person name="Deng X."/>
            <person name="Wei C.I."/>
            <person name="Xiao S."/>
        </authorList>
    </citation>
    <scope>NUCLEOTIDE SEQUENCE [LARGE SCALE GENOMIC DNA]</scope>
    <source>
        <strain evidence="2">UMSG2</strain>
    </source>
</reference>
<gene>
    <name evidence="2" type="ORF">OnM2_043035</name>
</gene>
<proteinExistence type="predicted"/>
<sequence length="334" mass="38416">MDTLLRDGDSTEICCRPSTDISSSRVRQRYDWVSSVSRRPHSIQHPPNLYSSRDINSVSYLSEFVSNPPINQDFDGYDDMIVERTPAGNSILSIPPSEPRHPIIGFSDYQQCDVSAAARVQNSFRRLPKDSKYERILRGLIRRHEPLNSGFMLDDSALESILTAVDTLFFYGALAGRVQWEWSSDLRYRTEIIGTTALRRCTRRGGFETLIILSEPLLRNASYDRRLLLSTFLHELIHCYLFIKCGFEARVEGGHTAGFHQIAEMIDQWVGPGFLSISKLREDPERFNIYTSPGIRQREYSNYMQRETFICEKEINIDNPPQIYSAPLHKLLVP</sequence>
<keyword evidence="3" id="KW-1185">Reference proteome</keyword>
<dbReference type="GO" id="GO:0006950">
    <property type="term" value="P:response to stress"/>
    <property type="evidence" value="ECO:0007669"/>
    <property type="project" value="UniProtKB-ARBA"/>
</dbReference>
<evidence type="ECO:0000313" key="2">
    <source>
        <dbReference type="EMBL" id="RKF61267.1"/>
    </source>
</evidence>
<dbReference type="Proteomes" id="UP000286134">
    <property type="component" value="Unassembled WGS sequence"/>
</dbReference>
<dbReference type="EMBL" id="MCFK01004371">
    <property type="protein sequence ID" value="RKF61267.1"/>
    <property type="molecule type" value="Genomic_DNA"/>
</dbReference>
<organism evidence="2 3">
    <name type="scientific">Erysiphe neolycopersici</name>
    <dbReference type="NCBI Taxonomy" id="212602"/>
    <lineage>
        <taxon>Eukaryota</taxon>
        <taxon>Fungi</taxon>
        <taxon>Dikarya</taxon>
        <taxon>Ascomycota</taxon>
        <taxon>Pezizomycotina</taxon>
        <taxon>Leotiomycetes</taxon>
        <taxon>Erysiphales</taxon>
        <taxon>Erysiphaceae</taxon>
        <taxon>Erysiphe</taxon>
    </lineage>
</organism>
<dbReference type="Pfam" id="PF10263">
    <property type="entry name" value="SprT-like"/>
    <property type="match status" value="1"/>
</dbReference>
<dbReference type="AlphaFoldDB" id="A0A420HV26"/>
<dbReference type="STRING" id="212602.A0A420HV26"/>
<dbReference type="InterPro" id="IPR006640">
    <property type="entry name" value="SprT-like_domain"/>
</dbReference>
<feature type="domain" description="SprT-like" evidence="1">
    <location>
        <begin position="159"/>
        <end position="270"/>
    </location>
</feature>
<name>A0A420HV26_9PEZI</name>
<protein>
    <recommendedName>
        <fullName evidence="1">SprT-like domain-containing protein</fullName>
    </recommendedName>
</protein>